<dbReference type="PANTHER" id="PTHR33284">
    <property type="entry name" value="RIBOSOMAL PROTEIN L25/GLN-TRNA SYNTHETASE, ANTI-CODON-BINDING DOMAIN-CONTAINING PROTEIN"/>
    <property type="match status" value="1"/>
</dbReference>
<dbReference type="CDD" id="cd00495">
    <property type="entry name" value="Ribosomal_L25_TL5_CTC"/>
    <property type="match status" value="1"/>
</dbReference>
<feature type="region of interest" description="Disordered" evidence="6">
    <location>
        <begin position="182"/>
        <end position="231"/>
    </location>
</feature>
<dbReference type="AlphaFoldDB" id="A0A1V5SFL3"/>
<dbReference type="Gene3D" id="2.40.240.10">
    <property type="entry name" value="Ribosomal Protein L25, Chain P"/>
    <property type="match status" value="1"/>
</dbReference>
<dbReference type="GO" id="GO:0006412">
    <property type="term" value="P:translation"/>
    <property type="evidence" value="ECO:0007669"/>
    <property type="project" value="UniProtKB-UniRule"/>
</dbReference>
<dbReference type="Proteomes" id="UP000485367">
    <property type="component" value="Unassembled WGS sequence"/>
</dbReference>
<dbReference type="PANTHER" id="PTHR33284:SF1">
    <property type="entry name" value="RIBOSOMAL PROTEIN L25_GLN-TRNA SYNTHETASE, ANTI-CODON-BINDING DOMAIN-CONTAINING PROTEIN"/>
    <property type="match status" value="1"/>
</dbReference>
<dbReference type="Gene3D" id="2.170.120.20">
    <property type="entry name" value="Ribosomal protein L25, beta domain"/>
    <property type="match status" value="1"/>
</dbReference>
<keyword evidence="3 5" id="KW-0689">Ribosomal protein</keyword>
<gene>
    <name evidence="5 9" type="primary">rplY</name>
    <name evidence="5" type="synonym">ctc</name>
    <name evidence="9" type="ORF">BWY43_00048</name>
</gene>
<dbReference type="GO" id="GO:0008097">
    <property type="term" value="F:5S rRNA binding"/>
    <property type="evidence" value="ECO:0007669"/>
    <property type="project" value="InterPro"/>
</dbReference>
<evidence type="ECO:0000256" key="4">
    <source>
        <dbReference type="ARBA" id="ARBA00023274"/>
    </source>
</evidence>
<evidence type="ECO:0000259" key="7">
    <source>
        <dbReference type="Pfam" id="PF01386"/>
    </source>
</evidence>
<dbReference type="InterPro" id="IPR001021">
    <property type="entry name" value="Ribosomal_bL25_long"/>
</dbReference>
<dbReference type="InterPro" id="IPR020930">
    <property type="entry name" value="Ribosomal_uL5_bac-type"/>
</dbReference>
<evidence type="ECO:0000256" key="2">
    <source>
        <dbReference type="ARBA" id="ARBA00022884"/>
    </source>
</evidence>
<keyword evidence="4 5" id="KW-0687">Ribonucleoprotein</keyword>
<dbReference type="InterPro" id="IPR029751">
    <property type="entry name" value="Ribosomal_L25_dom"/>
</dbReference>
<evidence type="ECO:0000256" key="5">
    <source>
        <dbReference type="HAMAP-Rule" id="MF_01334"/>
    </source>
</evidence>
<protein>
    <recommendedName>
        <fullName evidence="5">Large ribosomal subunit protein bL25</fullName>
    </recommendedName>
    <alternativeName>
        <fullName evidence="5">General stress protein CTC</fullName>
    </alternativeName>
</protein>
<comment type="similarity">
    <text evidence="5">Belongs to the bacterial ribosomal protein bL25 family. CTC subfamily.</text>
</comment>
<keyword evidence="2 5" id="KW-0694">RNA-binding</keyword>
<comment type="caution">
    <text evidence="9">The sequence shown here is derived from an EMBL/GenBank/DDBJ whole genome shotgun (WGS) entry which is preliminary data.</text>
</comment>
<evidence type="ECO:0000256" key="1">
    <source>
        <dbReference type="ARBA" id="ARBA00022730"/>
    </source>
</evidence>
<dbReference type="InterPro" id="IPR037121">
    <property type="entry name" value="Ribosomal_bL25_C"/>
</dbReference>
<dbReference type="HAMAP" id="MF_01334">
    <property type="entry name" value="Ribosomal_bL25_CTC"/>
    <property type="match status" value="1"/>
</dbReference>
<sequence>MVQSFSLKAQSREIIKKQVKNLRNSGLVPSVVYGKGEKPINISADAKEFRKVFSEAGTSSLIDLKIGDDKSFKVIINDIQEHPVTGNVVHIDFYKVKMDEEIRTEIPLEFTGESSAVKDLDGSLVTNRDNIEVECLPSALVSEIQVDISKLASFEDQITVADLNIPEGIKVLTEPEEVIALVEEPRSEEELAELEESTAEQEKEAVEQAAGEEPKEGEESESEGGDDKEDK</sequence>
<evidence type="ECO:0000256" key="3">
    <source>
        <dbReference type="ARBA" id="ARBA00022980"/>
    </source>
</evidence>
<dbReference type="InterPro" id="IPR011035">
    <property type="entry name" value="Ribosomal_bL25/Gln-tRNA_synth"/>
</dbReference>
<dbReference type="GO" id="GO:0022625">
    <property type="term" value="C:cytosolic large ribosomal subunit"/>
    <property type="evidence" value="ECO:0007669"/>
    <property type="project" value="TreeGrafter"/>
</dbReference>
<organism evidence="9">
    <name type="scientific">candidate division WS2 bacterium ADurb.Bin280</name>
    <dbReference type="NCBI Taxonomy" id="1852829"/>
    <lineage>
        <taxon>Bacteria</taxon>
        <taxon>candidate division WS2</taxon>
    </lineage>
</organism>
<evidence type="ECO:0000313" key="9">
    <source>
        <dbReference type="EMBL" id="OQA53277.1"/>
    </source>
</evidence>
<feature type="compositionally biased region" description="Acidic residues" evidence="6">
    <location>
        <begin position="190"/>
        <end position="199"/>
    </location>
</feature>
<dbReference type="SUPFAM" id="SSF50715">
    <property type="entry name" value="Ribosomal protein L25-like"/>
    <property type="match status" value="1"/>
</dbReference>
<dbReference type="Pfam" id="PF01386">
    <property type="entry name" value="Ribosomal_L25p"/>
    <property type="match status" value="1"/>
</dbReference>
<accession>A0A1V5SFL3</accession>
<dbReference type="Pfam" id="PF14693">
    <property type="entry name" value="Ribosomal_TL5_C"/>
    <property type="match status" value="1"/>
</dbReference>
<keyword evidence="1 5" id="KW-0699">rRNA-binding</keyword>
<dbReference type="EMBL" id="MWBO01000006">
    <property type="protein sequence ID" value="OQA53277.1"/>
    <property type="molecule type" value="Genomic_DNA"/>
</dbReference>
<feature type="domain" description="Large ribosomal subunit protein bL25 beta" evidence="8">
    <location>
        <begin position="101"/>
        <end position="186"/>
    </location>
</feature>
<proteinExistence type="inferred from homology"/>
<comment type="subunit">
    <text evidence="5">Part of the 50S ribosomal subunit; part of the 5S rRNA/L5/L18/L25 subcomplex. Contacts the 5S rRNA. Binds to the 5S rRNA independently of L5 and L18.</text>
</comment>
<comment type="function">
    <text evidence="5">This is one of the proteins that binds to the 5S RNA in the ribosome where it forms part of the central protuberance.</text>
</comment>
<reference evidence="9" key="1">
    <citation type="submission" date="2017-02" db="EMBL/GenBank/DDBJ databases">
        <title>Delving into the versatile metabolic prowess of the omnipresent phylum Bacteroidetes.</title>
        <authorList>
            <person name="Nobu M.K."/>
            <person name="Mei R."/>
            <person name="Narihiro T."/>
            <person name="Kuroda K."/>
            <person name="Liu W.-T."/>
        </authorList>
    </citation>
    <scope>NUCLEOTIDE SEQUENCE</scope>
    <source>
        <strain evidence="9">ADurb.Bin280</strain>
    </source>
</reference>
<dbReference type="NCBIfam" id="TIGR00731">
    <property type="entry name" value="bL25_bact_ctc"/>
    <property type="match status" value="1"/>
</dbReference>
<evidence type="ECO:0000259" key="8">
    <source>
        <dbReference type="Pfam" id="PF14693"/>
    </source>
</evidence>
<feature type="compositionally biased region" description="Acidic residues" evidence="6">
    <location>
        <begin position="215"/>
        <end position="231"/>
    </location>
</feature>
<name>A0A1V5SFL3_9BACT</name>
<dbReference type="GO" id="GO:0003735">
    <property type="term" value="F:structural constituent of ribosome"/>
    <property type="evidence" value="ECO:0007669"/>
    <property type="project" value="InterPro"/>
</dbReference>
<dbReference type="InterPro" id="IPR020057">
    <property type="entry name" value="Ribosomal_bL25_b-dom"/>
</dbReference>
<evidence type="ECO:0000256" key="6">
    <source>
        <dbReference type="SAM" id="MobiDB-lite"/>
    </source>
</evidence>
<feature type="domain" description="Large ribosomal subunit protein bL25 L25" evidence="7">
    <location>
        <begin position="7"/>
        <end position="93"/>
    </location>
</feature>
<dbReference type="InterPro" id="IPR020056">
    <property type="entry name" value="Rbsml_bL25/Gln-tRNA_synth_N"/>
</dbReference>